<evidence type="ECO:0008006" key="3">
    <source>
        <dbReference type="Google" id="ProtNLM"/>
    </source>
</evidence>
<dbReference type="AlphaFoldDB" id="A0A9P0CT45"/>
<protein>
    <recommendedName>
        <fullName evidence="3">Transposase domain-containing protein</fullName>
    </recommendedName>
</protein>
<reference evidence="1" key="1">
    <citation type="submission" date="2022-01" db="EMBL/GenBank/DDBJ databases">
        <authorList>
            <person name="King R."/>
        </authorList>
    </citation>
    <scope>NUCLEOTIDE SEQUENCE</scope>
</reference>
<dbReference type="EMBL" id="OV651827">
    <property type="protein sequence ID" value="CAH1103751.1"/>
    <property type="molecule type" value="Genomic_DNA"/>
</dbReference>
<dbReference type="OrthoDB" id="6576929at2759"/>
<evidence type="ECO:0000313" key="2">
    <source>
        <dbReference type="Proteomes" id="UP001153636"/>
    </source>
</evidence>
<evidence type="ECO:0000313" key="1">
    <source>
        <dbReference type="EMBL" id="CAH1103751.1"/>
    </source>
</evidence>
<dbReference type="Proteomes" id="UP001153636">
    <property type="component" value="Chromosome 15"/>
</dbReference>
<dbReference type="PANTHER" id="PTHR33053">
    <property type="entry name" value="PROTEIN, PUTATIVE-RELATED"/>
    <property type="match status" value="1"/>
</dbReference>
<proteinExistence type="predicted"/>
<sequence length="499" mass="57275">MYKSIKSISARHRRRLKQKLLLNVPLNHKNRRDQVSSELVSVEQQNLEVSAYCNKHDTQEANCALPIVPIEPNNDNIFESDQDFDLEDLLSKTSSEVSSCDTLNSNDYTLKDQGNGDSYLTYDLKDWTLECKLPQTHITKLLGVLRKYNIKVPQDARTLMNTQRYVNTISVPPGNYSHLGIKTQILKLLAILPQDFQIPSCIKIVINVDGLPLSKSSGSQFWPIIAWFANSNFEWIFMTKTFVVGVYHGYTKPKSPNEFLNQFCQEIIELQENGFLFRNRTLHINISHIVCDAPARAYITCTKSHTGYHGCSKCIQEGEFKLNRMTFPDPNSTPRTDDSFRTKSDEYHHTGISLLENLNIGMVTQIPIDYMHLVCLGVTKRLFQFWHKGRQDVRIPTSLFSDLSEIIVNFKQYISSDFSRKPRTLFEVVRFKATEFRQLLLYTGVVALKGILSDDQYSNFLHISCAIRILITPDLCMELNESAQNVLHDFVVSYGELYG</sequence>
<dbReference type="PANTHER" id="PTHR33053:SF24">
    <property type="entry name" value="TRANSPOSASE DOMAIN-CONTAINING PROTEIN"/>
    <property type="match status" value="1"/>
</dbReference>
<keyword evidence="2" id="KW-1185">Reference proteome</keyword>
<organism evidence="1 2">
    <name type="scientific">Psylliodes chrysocephalus</name>
    <dbReference type="NCBI Taxonomy" id="3402493"/>
    <lineage>
        <taxon>Eukaryota</taxon>
        <taxon>Metazoa</taxon>
        <taxon>Ecdysozoa</taxon>
        <taxon>Arthropoda</taxon>
        <taxon>Hexapoda</taxon>
        <taxon>Insecta</taxon>
        <taxon>Pterygota</taxon>
        <taxon>Neoptera</taxon>
        <taxon>Endopterygota</taxon>
        <taxon>Coleoptera</taxon>
        <taxon>Polyphaga</taxon>
        <taxon>Cucujiformia</taxon>
        <taxon>Chrysomeloidea</taxon>
        <taxon>Chrysomelidae</taxon>
        <taxon>Galerucinae</taxon>
        <taxon>Alticini</taxon>
        <taxon>Psylliodes</taxon>
    </lineage>
</organism>
<accession>A0A9P0CT45</accession>
<name>A0A9P0CT45_9CUCU</name>
<gene>
    <name evidence="1" type="ORF">PSYICH_LOCUS4988</name>
</gene>